<dbReference type="EMBL" id="BMFA01000001">
    <property type="protein sequence ID" value="GGB33784.1"/>
    <property type="molecule type" value="Genomic_DNA"/>
</dbReference>
<keyword evidence="1" id="KW-0560">Oxidoreductase</keyword>
<gene>
    <name evidence="1" type="primary">crtA</name>
    <name evidence="1" type="ORF">GCM10011316_02360</name>
</gene>
<dbReference type="RefSeq" id="WP_150493614.1">
    <property type="nucleotide sequence ID" value="NZ_BMFA01000001.1"/>
</dbReference>
<evidence type="ECO:0000313" key="1">
    <source>
        <dbReference type="EMBL" id="GGB33784.1"/>
    </source>
</evidence>
<dbReference type="CDD" id="cd21650">
    <property type="entry name" value="CrtA-like"/>
    <property type="match status" value="1"/>
</dbReference>
<dbReference type="InterPro" id="IPR049574">
    <property type="entry name" value="CrtA-like"/>
</dbReference>
<reference evidence="1" key="1">
    <citation type="journal article" date="2014" name="Int. J. Syst. Evol. Microbiol.">
        <title>Complete genome sequence of Corynebacterium casei LMG S-19264T (=DSM 44701T), isolated from a smear-ripened cheese.</title>
        <authorList>
            <consortium name="US DOE Joint Genome Institute (JGI-PGF)"/>
            <person name="Walter F."/>
            <person name="Albersmeier A."/>
            <person name="Kalinowski J."/>
            <person name="Ruckert C."/>
        </authorList>
    </citation>
    <scope>NUCLEOTIDE SEQUENCE</scope>
    <source>
        <strain evidence="1">CGMCC 1.12426</strain>
    </source>
</reference>
<keyword evidence="1" id="KW-0503">Monooxygenase</keyword>
<reference evidence="1" key="2">
    <citation type="submission" date="2020-09" db="EMBL/GenBank/DDBJ databases">
        <authorList>
            <person name="Sun Q."/>
            <person name="Zhou Y."/>
        </authorList>
    </citation>
    <scope>NUCLEOTIDE SEQUENCE</scope>
    <source>
        <strain evidence="1">CGMCC 1.12426</strain>
    </source>
</reference>
<keyword evidence="2" id="KW-1185">Reference proteome</keyword>
<name>A0A916T8D7_9HYPH</name>
<organism evidence="1 2">
    <name type="scientific">Roseibium aquae</name>
    <dbReference type="NCBI Taxonomy" id="1323746"/>
    <lineage>
        <taxon>Bacteria</taxon>
        <taxon>Pseudomonadati</taxon>
        <taxon>Pseudomonadota</taxon>
        <taxon>Alphaproteobacteria</taxon>
        <taxon>Hyphomicrobiales</taxon>
        <taxon>Stappiaceae</taxon>
        <taxon>Roseibium</taxon>
    </lineage>
</organism>
<dbReference type="OrthoDB" id="1122317at2"/>
<comment type="caution">
    <text evidence="1">The sequence shown here is derived from an EMBL/GenBank/DDBJ whole genome shotgun (WGS) entry which is preliminary data.</text>
</comment>
<dbReference type="Proteomes" id="UP000605148">
    <property type="component" value="Unassembled WGS sequence"/>
</dbReference>
<accession>A0A916T8D7</accession>
<protein>
    <submittedName>
        <fullName evidence="1">Spheroidene monooxygenase</fullName>
    </submittedName>
</protein>
<dbReference type="GO" id="GO:0004497">
    <property type="term" value="F:monooxygenase activity"/>
    <property type="evidence" value="ECO:0007669"/>
    <property type="project" value="UniProtKB-KW"/>
</dbReference>
<dbReference type="AlphaFoldDB" id="A0A916T8D7"/>
<sequence length="261" mass="29228">MSSVVTFSLYRFDGWADKVWALFNMPVSKLALRRVPGASFTKMMGTGGGAGFSWKPNYGVYAMLCEWPSVETAEHAFANAPIFQRYRSRALETATLFLEPVSARGTWDGHVFSVPGHGVEQARPVIAMTRATLRLKTLLSFWRRVGRISDDAEVEAEQHFMIGTGELPWVRQVTFSVWASIETMERFARKSASHGEAARLAFARGWFRESCFMRFNLVKASGTWPGLDDLVGCDRRVRFSPDTRSRPAASVAARTLSERAS</sequence>
<evidence type="ECO:0000313" key="2">
    <source>
        <dbReference type="Proteomes" id="UP000605148"/>
    </source>
</evidence>
<proteinExistence type="predicted"/>